<dbReference type="EMBL" id="SNVX01000034">
    <property type="protein sequence ID" value="TDN47176.1"/>
    <property type="molecule type" value="Genomic_DNA"/>
</dbReference>
<comment type="caution">
    <text evidence="2">The sequence shown here is derived from an EMBL/GenBank/DDBJ whole genome shotgun (WGS) entry which is preliminary data.</text>
</comment>
<evidence type="ECO:0000256" key="1">
    <source>
        <dbReference type="SAM" id="Phobius"/>
    </source>
</evidence>
<reference evidence="2 3" key="1">
    <citation type="submission" date="2019-03" db="EMBL/GenBank/DDBJ databases">
        <title>Genomic analyses of the natural microbiome of Caenorhabditis elegans.</title>
        <authorList>
            <person name="Samuel B."/>
        </authorList>
    </citation>
    <scope>NUCLEOTIDE SEQUENCE [LARGE SCALE GENOMIC DNA]</scope>
    <source>
        <strain evidence="2 3">BIGb0156</strain>
    </source>
</reference>
<keyword evidence="1" id="KW-0472">Membrane</keyword>
<protein>
    <submittedName>
        <fullName evidence="2">Uncharacterized protein</fullName>
    </submittedName>
</protein>
<name>A0A4R6DQ63_SCAGO</name>
<keyword evidence="1" id="KW-1133">Transmembrane helix</keyword>
<dbReference type="AlphaFoldDB" id="A0A4R6DQ63"/>
<organism evidence="2 3">
    <name type="scientific">Scandinavium goeteborgense</name>
    <dbReference type="NCBI Taxonomy" id="1851514"/>
    <lineage>
        <taxon>Bacteria</taxon>
        <taxon>Pseudomonadati</taxon>
        <taxon>Pseudomonadota</taxon>
        <taxon>Gammaproteobacteria</taxon>
        <taxon>Enterobacterales</taxon>
        <taxon>Enterobacteriaceae</taxon>
        <taxon>Scandinavium</taxon>
    </lineage>
</organism>
<keyword evidence="1" id="KW-0812">Transmembrane</keyword>
<sequence>MSWDIPVLKSTGDVPPLALAKWFLGFIFRLMVIFLACLALYYISLNKSIFKYGLISGIVLFVLFGVAVGWSILRVSSLSERNELISLSNQRVENACRTWMSEYLTVVDYSYLLPESIEIERFRLGESFQIIGEKTIKFPMNVNYTSVFQELLCPLRYKLIDLCSRGKLEVNFAVPGELTNSLWSSFLFSWKNMDIPEPAIENIFFIVDRFSEQVEEWLDRESKKYRLIVFCNPLQMDDPHATVTDGACAWLLAPTVASDTSTGIFRLYRALRTEENSVKPDLKSLIKYQDGMSHPENVLFSNVKSRSVINEVTYQCNEALRSKMSDGEVQQCFSHLIIGQQGIGNIWMAVTLAYLKNAKSRAANVVVSQDDAHLTLVQIRNTPDNKEQL</sequence>
<feature type="transmembrane region" description="Helical" evidence="1">
    <location>
        <begin position="20"/>
        <end position="42"/>
    </location>
</feature>
<dbReference type="OrthoDB" id="6594237at2"/>
<accession>A0A4R6DQ63</accession>
<feature type="transmembrane region" description="Helical" evidence="1">
    <location>
        <begin position="54"/>
        <end position="73"/>
    </location>
</feature>
<dbReference type="Proteomes" id="UP000295530">
    <property type="component" value="Unassembled WGS sequence"/>
</dbReference>
<evidence type="ECO:0000313" key="2">
    <source>
        <dbReference type="EMBL" id="TDN47176.1"/>
    </source>
</evidence>
<evidence type="ECO:0000313" key="3">
    <source>
        <dbReference type="Proteomes" id="UP000295530"/>
    </source>
</evidence>
<gene>
    <name evidence="2" type="ORF">EC847_13418</name>
</gene>
<keyword evidence="3" id="KW-1185">Reference proteome</keyword>
<dbReference type="RefSeq" id="WP_133462597.1">
    <property type="nucleotide sequence ID" value="NZ_SNVX01000034.1"/>
</dbReference>
<proteinExistence type="predicted"/>